<dbReference type="InterPro" id="IPR001460">
    <property type="entry name" value="PCN-bd_Tpept"/>
</dbReference>
<dbReference type="Pfam" id="PF03793">
    <property type="entry name" value="PASTA"/>
    <property type="match status" value="2"/>
</dbReference>
<feature type="transmembrane region" description="Helical" evidence="7">
    <location>
        <begin position="12"/>
        <end position="32"/>
    </location>
</feature>
<protein>
    <recommendedName>
        <fullName evidence="4">serine-type D-Ala-D-Ala carboxypeptidase</fullName>
        <ecNumber evidence="4">3.4.16.4</ecNumber>
    </recommendedName>
</protein>
<dbReference type="CDD" id="cd06575">
    <property type="entry name" value="PASTA_Pbp2x-like_2"/>
    <property type="match status" value="1"/>
</dbReference>
<dbReference type="CDD" id="cd06576">
    <property type="entry name" value="PASTA_Pbp2x-like_1"/>
    <property type="match status" value="1"/>
</dbReference>
<dbReference type="SMART" id="SM00740">
    <property type="entry name" value="PASTA"/>
    <property type="match status" value="2"/>
</dbReference>
<dbReference type="GO" id="GO:0071555">
    <property type="term" value="P:cell wall organization"/>
    <property type="evidence" value="ECO:0007669"/>
    <property type="project" value="TreeGrafter"/>
</dbReference>
<dbReference type="AlphaFoldDB" id="A0A0M0KJS1"/>
<accession>A0A4Y7WWT1</accession>
<dbReference type="Gene3D" id="3.90.1310.10">
    <property type="entry name" value="Penicillin-binding protein 2a (Domain 2)"/>
    <property type="match status" value="1"/>
</dbReference>
<evidence type="ECO:0000256" key="2">
    <source>
        <dbReference type="ARBA" id="ARBA00004752"/>
    </source>
</evidence>
<comment type="catalytic activity">
    <reaction evidence="6">
        <text>Preferential cleavage: (Ac)2-L-Lys-D-Ala-|-D-Ala. Also transpeptidation of peptidyl-alanyl moieties that are N-acyl substituents of D-alanine.</text>
        <dbReference type="EC" id="3.4.16.4"/>
    </reaction>
</comment>
<comment type="subcellular location">
    <subcellularLocation>
        <location evidence="1">Membrane</location>
    </subcellularLocation>
</comment>
<keyword evidence="5 7" id="KW-0472">Membrane</keyword>
<dbReference type="InterPro" id="IPR036138">
    <property type="entry name" value="PBP_dimer_sf"/>
</dbReference>
<dbReference type="UniPathway" id="UPA00219"/>
<keyword evidence="7" id="KW-0812">Transmembrane</keyword>
<dbReference type="EC" id="3.4.16.4" evidence="4"/>
<dbReference type="Pfam" id="PF03717">
    <property type="entry name" value="PBP_dimer"/>
    <property type="match status" value="1"/>
</dbReference>
<evidence type="ECO:0000313" key="9">
    <source>
        <dbReference type="EMBL" id="KOO38668.1"/>
    </source>
</evidence>
<feature type="domain" description="PASTA" evidence="8">
    <location>
        <begin position="589"/>
        <end position="649"/>
    </location>
</feature>
<dbReference type="GO" id="GO:0009252">
    <property type="term" value="P:peptidoglycan biosynthetic process"/>
    <property type="evidence" value="ECO:0007669"/>
    <property type="project" value="UniProtKB-UniPathway"/>
</dbReference>
<dbReference type="GeneID" id="87598086"/>
<dbReference type="InterPro" id="IPR005311">
    <property type="entry name" value="PBP_dimer"/>
</dbReference>
<dbReference type="PROSITE" id="PS51178">
    <property type="entry name" value="PASTA"/>
    <property type="match status" value="2"/>
</dbReference>
<evidence type="ECO:0000256" key="7">
    <source>
        <dbReference type="SAM" id="Phobius"/>
    </source>
</evidence>
<dbReference type="EMBL" id="LILD01000001">
    <property type="protein sequence ID" value="KOO38668.1"/>
    <property type="molecule type" value="Genomic_DNA"/>
</dbReference>
<sequence>MDIKRAATNKRAVLMLVLFIVVFSVLIARFLYLQIEKEVKGYSLQAIAEARWTSSEVLHGKRGTIRDRNGDALAEEVTSYSVYAVLDNSHQPAVEDPERTAQLLAEHINMSEERLLELLTRDVYQVELGAGARNLTQEQRDKIADLDLPGIYFTEEPRRYYPKHTYASHLIGYTDRDMGESRMGLERSLDEYLRGEDGEIRFKKDGQGIPLPRPSEQIEPAKTGNDVYLTLDSNIQTALDQVMTQVEEEYKPERIIAIVADPKTGQILAMSNRPTFNPNEYEQITNYMNYAVSDRYEPGSTMKVFTLAAALEEGVLNVNEQYQSGTYTIRNDTNPPIRDHNQGRGWGTISYLEAMQRSSNVGFSKIALEKLGPEKLYEYLDEFGFGEPTGIDLPNEAASVYAKGSLRDAASTAFGQGTAVTPIQQIQAMTAIANDGKMMKPYVVDRIVDSETGKVIAEKEPEVVGEPISKETAKEVRDILETVVTSSSGTGRPFYLEGFDVAGKTGTAQVRNPDGPGYLNGHGQNIFSFIGVAPKDDPSVIVYVAVDRPSLNTNQVGSEPVAKIFNTIMNHSLQYLNISPSVEELKDEEEEGYELADFIGESARSAREELEQAGMKVYVLGEGDTVEGQQPYSGHTLLEGERVILRTESESYTLPSMIGWSLRDVLKVANVLDVNVNLFGQGFVVGQSIEEGDTITPGDYMVVELASPTRQETKTGEKEEDEE</sequence>
<comment type="pathway">
    <text evidence="2">Cell wall biogenesis; peptidoglycan biosynthesis.</text>
</comment>
<proteinExistence type="inferred from homology"/>
<dbReference type="Gene3D" id="3.40.710.10">
    <property type="entry name" value="DD-peptidase/beta-lactamase superfamily"/>
    <property type="match status" value="1"/>
</dbReference>
<evidence type="ECO:0000256" key="6">
    <source>
        <dbReference type="ARBA" id="ARBA00034000"/>
    </source>
</evidence>
<dbReference type="GO" id="GO:0008658">
    <property type="term" value="F:penicillin binding"/>
    <property type="evidence" value="ECO:0007669"/>
    <property type="project" value="InterPro"/>
</dbReference>
<dbReference type="Gene3D" id="3.30.70.2110">
    <property type="match status" value="1"/>
</dbReference>
<organism evidence="9">
    <name type="scientific">Halalkalibacterium halodurans</name>
    <name type="common">Bacillus halodurans</name>
    <dbReference type="NCBI Taxonomy" id="86665"/>
    <lineage>
        <taxon>Bacteria</taxon>
        <taxon>Bacillati</taxon>
        <taxon>Bacillota</taxon>
        <taxon>Bacilli</taxon>
        <taxon>Bacillales</taxon>
        <taxon>Bacillaceae</taxon>
        <taxon>Halalkalibacterium (ex Joshi et al. 2022)</taxon>
    </lineage>
</organism>
<feature type="domain" description="PASTA" evidence="8">
    <location>
        <begin position="650"/>
        <end position="707"/>
    </location>
</feature>
<accession>A0A0M0KJS1</accession>
<dbReference type="Pfam" id="PF00905">
    <property type="entry name" value="Transpeptidase"/>
    <property type="match status" value="1"/>
</dbReference>
<dbReference type="PANTHER" id="PTHR30627">
    <property type="entry name" value="PEPTIDOGLYCAN D,D-TRANSPEPTIDASE"/>
    <property type="match status" value="1"/>
</dbReference>
<gene>
    <name evidence="9" type="ORF">AMD02_07185</name>
</gene>
<dbReference type="SUPFAM" id="SSF54184">
    <property type="entry name" value="Penicillin-binding protein 2x (pbp-2x), c-terminal domain"/>
    <property type="match status" value="2"/>
</dbReference>
<comment type="similarity">
    <text evidence="3">Belongs to the transpeptidase family.</text>
</comment>
<dbReference type="InterPro" id="IPR005543">
    <property type="entry name" value="PASTA_dom"/>
</dbReference>
<dbReference type="InterPro" id="IPR050515">
    <property type="entry name" value="Beta-lactam/transpept"/>
</dbReference>
<reference evidence="9" key="1">
    <citation type="submission" date="2015-08" db="EMBL/GenBank/DDBJ databases">
        <title>Complete DNA Sequence of Pseudomonas syringae pv. actinidiae, the Causal Agent of Kiwifruit Canker Disease.</title>
        <authorList>
            <person name="Rikkerink E.H.A."/>
            <person name="Fineran P.C."/>
        </authorList>
    </citation>
    <scope>NUCLEOTIDE SEQUENCE</scope>
    <source>
        <strain evidence="9">DSM 13666</strain>
    </source>
</reference>
<name>A0A0M0KJS1_ALKHA</name>
<dbReference type="SUPFAM" id="SSF56519">
    <property type="entry name" value="Penicillin binding protein dimerisation domain"/>
    <property type="match status" value="1"/>
</dbReference>
<dbReference type="SUPFAM" id="SSF56601">
    <property type="entry name" value="beta-lactamase/transpeptidase-like"/>
    <property type="match status" value="1"/>
</dbReference>
<keyword evidence="7" id="KW-1133">Transmembrane helix</keyword>
<comment type="caution">
    <text evidence="9">The sequence shown here is derived from an EMBL/GenBank/DDBJ whole genome shotgun (WGS) entry which is preliminary data.</text>
</comment>
<evidence type="ECO:0000259" key="8">
    <source>
        <dbReference type="PROSITE" id="PS51178"/>
    </source>
</evidence>
<evidence type="ECO:0000256" key="3">
    <source>
        <dbReference type="ARBA" id="ARBA00007171"/>
    </source>
</evidence>
<dbReference type="RefSeq" id="WP_053430900.1">
    <property type="nucleotide sequence ID" value="NZ_CP040441.1"/>
</dbReference>
<dbReference type="PATRIC" id="fig|136160.3.peg.1753"/>
<evidence type="ECO:0000256" key="5">
    <source>
        <dbReference type="ARBA" id="ARBA00023136"/>
    </source>
</evidence>
<evidence type="ECO:0000256" key="4">
    <source>
        <dbReference type="ARBA" id="ARBA00012448"/>
    </source>
</evidence>
<dbReference type="GO" id="GO:0005886">
    <property type="term" value="C:plasma membrane"/>
    <property type="evidence" value="ECO:0007669"/>
    <property type="project" value="TreeGrafter"/>
</dbReference>
<dbReference type="GO" id="GO:0009002">
    <property type="term" value="F:serine-type D-Ala-D-Ala carboxypeptidase activity"/>
    <property type="evidence" value="ECO:0007669"/>
    <property type="project" value="UniProtKB-EC"/>
</dbReference>
<dbReference type="InterPro" id="IPR012338">
    <property type="entry name" value="Beta-lactam/transpept-like"/>
</dbReference>
<evidence type="ECO:0000256" key="1">
    <source>
        <dbReference type="ARBA" id="ARBA00004370"/>
    </source>
</evidence>
<dbReference type="PANTHER" id="PTHR30627:SF26">
    <property type="entry name" value="PENICILLIN-BINDING PROTEIN 2B"/>
    <property type="match status" value="1"/>
</dbReference>